<dbReference type="EMBL" id="JARZFX010000015">
    <property type="protein sequence ID" value="MEC5425508.1"/>
    <property type="molecule type" value="Genomic_DNA"/>
</dbReference>
<keyword evidence="2" id="KW-1185">Reference proteome</keyword>
<comment type="caution">
    <text evidence="1">The sequence shown here is derived from an EMBL/GenBank/DDBJ whole genome shotgun (WGS) entry which is preliminary data.</text>
</comment>
<sequence>MASETYLDFCFVQKSNGSLAEYVQSSFEQLFKHERRLRWHFDEKQENHAEIIVAEVKGMSRWASAEDLIDYLEEHASEKFWSILQGYQFQVLPVTKGCSTNGNR</sequence>
<gene>
    <name evidence="1" type="ORF">QGM71_18680</name>
</gene>
<evidence type="ECO:0000313" key="1">
    <source>
        <dbReference type="EMBL" id="MEC5425508.1"/>
    </source>
</evidence>
<proteinExistence type="predicted"/>
<evidence type="ECO:0000313" key="2">
    <source>
        <dbReference type="Proteomes" id="UP001335737"/>
    </source>
</evidence>
<dbReference type="RefSeq" id="WP_327609046.1">
    <property type="nucleotide sequence ID" value="NZ_JARZFX010000015.1"/>
</dbReference>
<name>A0ABU6KK55_9BACI</name>
<protein>
    <submittedName>
        <fullName evidence="1">Uncharacterized protein</fullName>
    </submittedName>
</protein>
<reference evidence="1 2" key="1">
    <citation type="journal article" date="2024" name="Int. J. Syst. Evol. Microbiol.">
        <title>Virgibacillus tibetensis sp. nov., isolated from salt lake on the Tibetan Plateau of China.</title>
        <authorList>
            <person name="Phurbu D."/>
            <person name="Liu Z.-X."/>
            <person name="Wang R."/>
            <person name="Zheng Y.-Y."/>
            <person name="Liu H.-C."/>
            <person name="Zhou Y.-G."/>
            <person name="Yu Y.-J."/>
            <person name="Li A.-H."/>
        </authorList>
    </citation>
    <scope>NUCLEOTIDE SEQUENCE [LARGE SCALE GENOMIC DNA]</scope>
    <source>
        <strain evidence="1 2">C22-A2</strain>
    </source>
</reference>
<dbReference type="Proteomes" id="UP001335737">
    <property type="component" value="Unassembled WGS sequence"/>
</dbReference>
<accession>A0ABU6KK55</accession>
<organism evidence="1 2">
    <name type="scientific">Virgibacillus tibetensis</name>
    <dbReference type="NCBI Taxonomy" id="3042313"/>
    <lineage>
        <taxon>Bacteria</taxon>
        <taxon>Bacillati</taxon>
        <taxon>Bacillota</taxon>
        <taxon>Bacilli</taxon>
        <taxon>Bacillales</taxon>
        <taxon>Bacillaceae</taxon>
        <taxon>Virgibacillus</taxon>
    </lineage>
</organism>